<accession>A0ABW6K9E2</accession>
<evidence type="ECO:0000256" key="3">
    <source>
        <dbReference type="ARBA" id="ARBA00022553"/>
    </source>
</evidence>
<evidence type="ECO:0000313" key="11">
    <source>
        <dbReference type="EMBL" id="MFE8700829.1"/>
    </source>
</evidence>
<keyword evidence="12" id="KW-1185">Reference proteome</keyword>
<evidence type="ECO:0000259" key="10">
    <source>
        <dbReference type="SMART" id="SM00387"/>
    </source>
</evidence>
<evidence type="ECO:0000256" key="8">
    <source>
        <dbReference type="ARBA" id="ARBA00023012"/>
    </source>
</evidence>
<sequence length="689" mass="76527">MRLTGYSLLAARFLFVAIALLSAIVWLSELPGQYGILSTTCPEQGNCLSYSQITPTAANALNKAGFSVAFYAAFMISLSVVTFTIFHGVAWLIAWRSDRWFPLFVSTFLVTVLTGGEALVAANPTWELPVTVLRWIGAIFLTPFLCLFPDGRFVPRWTIPVVLLSIFPYTGSLLLEGTLINPEKWPVWLNMLFWLGLHLAVLGAQIFRYRHASGTVERSQIKWLLYAVGLNLLFMSIFLVWEMFDWEAATGQHSAFILLFRQLLEELGFAMLPLAVGIAIMRHRLWQINLLINRTLVFGSLTVCVAGLYILIIGYLSAILQTRGNLLISLIGTGVVAVLFQPLREKLQKAADRLVYGDRSDPYGIISRLGEKLSAAAPPQTLLQTVATTVREAMGLPYAAIALKDGDTQTIVASDGEAVPDLHSFTLVFQQELVGQLLLGQRSGEDSFTTRDLRLLEDISRQVGVVAQTVQLTQQLRRSRKEIVSAREEERRRLRRDLHDGMGSTLAALHLQAGQALERIKSDPDTAEILLEEVHAELRNTMGEVRRVVYDLRPPSLDELGLIASLRARAAQLSEGSQATLKILIEAPEYLPTLPAAVEVAVYRIVQEGLNNVVRHSQASVCRLRIFLEEELLHIEITDDGIGFQADYKEGVGLKSIRERAEELGGTFLVELPKVGGTRLVVKFPIRGE</sequence>
<dbReference type="Gene3D" id="3.30.450.40">
    <property type="match status" value="1"/>
</dbReference>
<keyword evidence="9" id="KW-0472">Membrane</keyword>
<dbReference type="EMBL" id="JBIACK010000003">
    <property type="protein sequence ID" value="MFE8700829.1"/>
    <property type="molecule type" value="Genomic_DNA"/>
</dbReference>
<reference evidence="11 12" key="1">
    <citation type="submission" date="2024-08" db="EMBL/GenBank/DDBJ databases">
        <title>Two novel Cytobacillus novel species.</title>
        <authorList>
            <person name="Liu G."/>
        </authorList>
    </citation>
    <scope>NUCLEOTIDE SEQUENCE [LARGE SCALE GENOMIC DNA]</scope>
    <source>
        <strain evidence="11 12">FJAT-54145</strain>
    </source>
</reference>
<keyword evidence="4" id="KW-0808">Transferase</keyword>
<evidence type="ECO:0000313" key="12">
    <source>
        <dbReference type="Proteomes" id="UP001601059"/>
    </source>
</evidence>
<dbReference type="InterPro" id="IPR050482">
    <property type="entry name" value="Sensor_HK_TwoCompSys"/>
</dbReference>
<dbReference type="PANTHER" id="PTHR24421:SF10">
    <property type="entry name" value="NITRATE_NITRITE SENSOR PROTEIN NARQ"/>
    <property type="match status" value="1"/>
</dbReference>
<gene>
    <name evidence="11" type="ORF">ACFYKX_09400</name>
</gene>
<keyword evidence="5" id="KW-0547">Nucleotide-binding</keyword>
<dbReference type="SUPFAM" id="SSF55781">
    <property type="entry name" value="GAF domain-like"/>
    <property type="match status" value="1"/>
</dbReference>
<evidence type="ECO:0000256" key="2">
    <source>
        <dbReference type="ARBA" id="ARBA00012438"/>
    </source>
</evidence>
<feature type="transmembrane region" description="Helical" evidence="9">
    <location>
        <begin position="267"/>
        <end position="285"/>
    </location>
</feature>
<proteinExistence type="predicted"/>
<dbReference type="GO" id="GO:0016301">
    <property type="term" value="F:kinase activity"/>
    <property type="evidence" value="ECO:0007669"/>
    <property type="project" value="UniProtKB-KW"/>
</dbReference>
<dbReference type="EC" id="2.7.13.3" evidence="2"/>
<dbReference type="Gene3D" id="3.30.565.10">
    <property type="entry name" value="Histidine kinase-like ATPase, C-terminal domain"/>
    <property type="match status" value="1"/>
</dbReference>
<evidence type="ECO:0000256" key="7">
    <source>
        <dbReference type="ARBA" id="ARBA00022840"/>
    </source>
</evidence>
<keyword evidence="8" id="KW-0902">Two-component regulatory system</keyword>
<keyword evidence="9" id="KW-0812">Transmembrane</keyword>
<evidence type="ECO:0000256" key="1">
    <source>
        <dbReference type="ARBA" id="ARBA00000085"/>
    </source>
</evidence>
<keyword evidence="3" id="KW-0597">Phosphoprotein</keyword>
<dbReference type="Pfam" id="PF02518">
    <property type="entry name" value="HATPase_c"/>
    <property type="match status" value="1"/>
</dbReference>
<dbReference type="SMART" id="SM00387">
    <property type="entry name" value="HATPase_c"/>
    <property type="match status" value="1"/>
</dbReference>
<dbReference type="Proteomes" id="UP001601059">
    <property type="component" value="Unassembled WGS sequence"/>
</dbReference>
<dbReference type="InterPro" id="IPR036890">
    <property type="entry name" value="HATPase_C_sf"/>
</dbReference>
<evidence type="ECO:0000256" key="9">
    <source>
        <dbReference type="SAM" id="Phobius"/>
    </source>
</evidence>
<dbReference type="InterPro" id="IPR011712">
    <property type="entry name" value="Sig_transdc_His_kin_sub3_dim/P"/>
</dbReference>
<feature type="domain" description="Histidine kinase/HSP90-like ATPase" evidence="10">
    <location>
        <begin position="597"/>
        <end position="688"/>
    </location>
</feature>
<feature type="transmembrane region" description="Helical" evidence="9">
    <location>
        <begin position="221"/>
        <end position="241"/>
    </location>
</feature>
<evidence type="ECO:0000256" key="5">
    <source>
        <dbReference type="ARBA" id="ARBA00022741"/>
    </source>
</evidence>
<name>A0ABW6K9E2_9BACI</name>
<feature type="transmembrane region" description="Helical" evidence="9">
    <location>
        <begin position="297"/>
        <end position="320"/>
    </location>
</feature>
<feature type="transmembrane region" description="Helical" evidence="9">
    <location>
        <begin position="100"/>
        <end position="122"/>
    </location>
</feature>
<dbReference type="CDD" id="cd16917">
    <property type="entry name" value="HATPase_UhpB-NarQ-NarX-like"/>
    <property type="match status" value="1"/>
</dbReference>
<dbReference type="InterPro" id="IPR003594">
    <property type="entry name" value="HATPase_dom"/>
</dbReference>
<evidence type="ECO:0000256" key="6">
    <source>
        <dbReference type="ARBA" id="ARBA00022777"/>
    </source>
</evidence>
<feature type="transmembrane region" description="Helical" evidence="9">
    <location>
        <begin position="187"/>
        <end position="209"/>
    </location>
</feature>
<dbReference type="InterPro" id="IPR029016">
    <property type="entry name" value="GAF-like_dom_sf"/>
</dbReference>
<dbReference type="RefSeq" id="WP_389360384.1">
    <property type="nucleotide sequence ID" value="NZ_JBIACK010000003.1"/>
</dbReference>
<dbReference type="Gene3D" id="1.20.5.1930">
    <property type="match status" value="1"/>
</dbReference>
<protein>
    <recommendedName>
        <fullName evidence="2">histidine kinase</fullName>
        <ecNumber evidence="2">2.7.13.3</ecNumber>
    </recommendedName>
</protein>
<dbReference type="Pfam" id="PF07730">
    <property type="entry name" value="HisKA_3"/>
    <property type="match status" value="1"/>
</dbReference>
<feature type="transmembrane region" description="Helical" evidence="9">
    <location>
        <begin position="7"/>
        <end position="27"/>
    </location>
</feature>
<organism evidence="11 12">
    <name type="scientific">Cytobacillus spartinae</name>
    <dbReference type="NCBI Taxonomy" id="3299023"/>
    <lineage>
        <taxon>Bacteria</taxon>
        <taxon>Bacillati</taxon>
        <taxon>Bacillota</taxon>
        <taxon>Bacilli</taxon>
        <taxon>Bacillales</taxon>
        <taxon>Bacillaceae</taxon>
        <taxon>Cytobacillus</taxon>
    </lineage>
</organism>
<comment type="catalytic activity">
    <reaction evidence="1">
        <text>ATP + protein L-histidine = ADP + protein N-phospho-L-histidine.</text>
        <dbReference type="EC" id="2.7.13.3"/>
    </reaction>
</comment>
<keyword evidence="6 11" id="KW-0418">Kinase</keyword>
<feature type="transmembrane region" description="Helical" evidence="9">
    <location>
        <begin position="128"/>
        <end position="148"/>
    </location>
</feature>
<keyword evidence="7" id="KW-0067">ATP-binding</keyword>
<evidence type="ECO:0000256" key="4">
    <source>
        <dbReference type="ARBA" id="ARBA00022679"/>
    </source>
</evidence>
<feature type="transmembrane region" description="Helical" evidence="9">
    <location>
        <begin position="157"/>
        <end position="175"/>
    </location>
</feature>
<feature type="transmembrane region" description="Helical" evidence="9">
    <location>
        <begin position="68"/>
        <end position="93"/>
    </location>
</feature>
<comment type="caution">
    <text evidence="11">The sequence shown here is derived from an EMBL/GenBank/DDBJ whole genome shotgun (WGS) entry which is preliminary data.</text>
</comment>
<keyword evidence="9" id="KW-1133">Transmembrane helix</keyword>
<dbReference type="SUPFAM" id="SSF55874">
    <property type="entry name" value="ATPase domain of HSP90 chaperone/DNA topoisomerase II/histidine kinase"/>
    <property type="match status" value="1"/>
</dbReference>
<dbReference type="PANTHER" id="PTHR24421">
    <property type="entry name" value="NITRATE/NITRITE SENSOR PROTEIN NARX-RELATED"/>
    <property type="match status" value="1"/>
</dbReference>